<gene>
    <name evidence="3" type="ORF">A2024_12040</name>
</gene>
<dbReference type="PANTHER" id="PTHR31302">
    <property type="entry name" value="TRANSMEMBRANE PROTEIN WITH METALLOPHOSPHOESTERASE DOMAIN-RELATED"/>
    <property type="match status" value="1"/>
</dbReference>
<dbReference type="Gene3D" id="3.60.21.10">
    <property type="match status" value="1"/>
</dbReference>
<accession>A0A1F5REY8</accession>
<keyword evidence="1" id="KW-0812">Transmembrane</keyword>
<feature type="transmembrane region" description="Helical" evidence="1">
    <location>
        <begin position="41"/>
        <end position="60"/>
    </location>
</feature>
<evidence type="ECO:0000313" key="4">
    <source>
        <dbReference type="Proteomes" id="UP000177230"/>
    </source>
</evidence>
<evidence type="ECO:0000259" key="2">
    <source>
        <dbReference type="Pfam" id="PF00149"/>
    </source>
</evidence>
<dbReference type="EMBL" id="MFFM01000028">
    <property type="protein sequence ID" value="OGF12948.1"/>
    <property type="molecule type" value="Genomic_DNA"/>
</dbReference>
<dbReference type="Pfam" id="PF00149">
    <property type="entry name" value="Metallophos"/>
    <property type="match status" value="1"/>
</dbReference>
<organism evidence="3 4">
    <name type="scientific">Candidatus Edwardsbacteria bacterium GWF2_54_11</name>
    <dbReference type="NCBI Taxonomy" id="1817851"/>
    <lineage>
        <taxon>Bacteria</taxon>
        <taxon>Candidatus Edwardsiibacteriota</taxon>
    </lineage>
</organism>
<feature type="transmembrane region" description="Helical" evidence="1">
    <location>
        <begin position="6"/>
        <end position="25"/>
    </location>
</feature>
<comment type="caution">
    <text evidence="3">The sequence shown here is derived from an EMBL/GenBank/DDBJ whole genome shotgun (WGS) entry which is preliminary data.</text>
</comment>
<keyword evidence="1" id="KW-0472">Membrane</keyword>
<dbReference type="InterPro" id="IPR004843">
    <property type="entry name" value="Calcineurin-like_PHP"/>
</dbReference>
<protein>
    <recommendedName>
        <fullName evidence="2">Calcineurin-like phosphoesterase domain-containing protein</fullName>
    </recommendedName>
</protein>
<dbReference type="AlphaFoldDB" id="A0A1F5REY8"/>
<name>A0A1F5REY8_9BACT</name>
<dbReference type="GO" id="GO:0016787">
    <property type="term" value="F:hydrolase activity"/>
    <property type="evidence" value="ECO:0007669"/>
    <property type="project" value="InterPro"/>
</dbReference>
<proteinExistence type="predicted"/>
<feature type="domain" description="Calcineurin-like phosphoesterase" evidence="2">
    <location>
        <begin position="163"/>
        <end position="329"/>
    </location>
</feature>
<dbReference type="CDD" id="cd07385">
    <property type="entry name" value="MPP_YkuE_C"/>
    <property type="match status" value="1"/>
</dbReference>
<dbReference type="SUPFAM" id="SSF56300">
    <property type="entry name" value="Metallo-dependent phosphatases"/>
    <property type="match status" value="1"/>
</dbReference>
<feature type="transmembrane region" description="Helical" evidence="1">
    <location>
        <begin position="115"/>
        <end position="138"/>
    </location>
</feature>
<dbReference type="Proteomes" id="UP000177230">
    <property type="component" value="Unassembled WGS sequence"/>
</dbReference>
<reference evidence="3 4" key="1">
    <citation type="journal article" date="2016" name="Nat. Commun.">
        <title>Thousands of microbial genomes shed light on interconnected biogeochemical processes in an aquifer system.</title>
        <authorList>
            <person name="Anantharaman K."/>
            <person name="Brown C.T."/>
            <person name="Hug L.A."/>
            <person name="Sharon I."/>
            <person name="Castelle C.J."/>
            <person name="Probst A.J."/>
            <person name="Thomas B.C."/>
            <person name="Singh A."/>
            <person name="Wilkins M.J."/>
            <person name="Karaoz U."/>
            <person name="Brodie E.L."/>
            <person name="Williams K.H."/>
            <person name="Hubbard S.S."/>
            <person name="Banfield J.F."/>
        </authorList>
    </citation>
    <scope>NUCLEOTIDE SEQUENCE [LARGE SCALE GENOMIC DNA]</scope>
</reference>
<evidence type="ECO:0000256" key="1">
    <source>
        <dbReference type="SAM" id="Phobius"/>
    </source>
</evidence>
<dbReference type="PANTHER" id="PTHR31302:SF0">
    <property type="entry name" value="TRANSMEMBRANE PROTEIN WITH METALLOPHOSPHOESTERASE DOMAIN"/>
    <property type="match status" value="1"/>
</dbReference>
<evidence type="ECO:0000313" key="3">
    <source>
        <dbReference type="EMBL" id="OGF12948.1"/>
    </source>
</evidence>
<dbReference type="InterPro" id="IPR029052">
    <property type="entry name" value="Metallo-depent_PP-like"/>
</dbReference>
<keyword evidence="1" id="KW-1133">Transmembrane helix</keyword>
<dbReference type="InterPro" id="IPR051158">
    <property type="entry name" value="Metallophosphoesterase_sf"/>
</dbReference>
<sequence length="387" mass="42921">MRSFMIFIFISLAILIYALVNFYIFSKGWQSLDGVRREWRLAYGVVFIALALSFIAGRFLERAGSSVFTDILVWTGSFWLAVMLYGFLASVLSDILLLAANLFKVKTLQFLLTGAAWKLWTFLVTAGLILIITLAGFFNACNVRVKKLEINIPKNAGQFKELNITMASDIHLGTIIGNGRLGRLVDKINATDPDLVILAGDIVDEDIGPVIRRDMGKKLKEIQARYGVIGITGNHEYIGGVKKAVEYLEAHGIKMLMDDKVLIADALWIVGRKDRSGARFDGSPRKPLKDILSGLDQNLPVILLDHQPFALEDAVSNGADLQLSGHTHHGQLWPLNLITNRVYEKSWGYLKKGSTHYYISSGAGTWGPPVRIGNSPEIVSLKISFNK</sequence>
<feature type="transmembrane region" description="Helical" evidence="1">
    <location>
        <begin position="80"/>
        <end position="103"/>
    </location>
</feature>